<protein>
    <recommendedName>
        <fullName evidence="2">Peptide N-acetyl-beta-D-glucosaminyl asparaginase amidase A N-terminal domain-containing protein</fullName>
    </recommendedName>
</protein>
<keyword evidence="1" id="KW-1133">Transmembrane helix</keyword>
<dbReference type="EMBL" id="KV441420">
    <property type="protein sequence ID" value="OAF54514.1"/>
    <property type="molecule type" value="Genomic_DNA"/>
</dbReference>
<dbReference type="AlphaFoldDB" id="A0A177A0N7"/>
<dbReference type="InterPro" id="IPR056948">
    <property type="entry name" value="PNGaseA_N"/>
</dbReference>
<feature type="transmembrane region" description="Helical" evidence="1">
    <location>
        <begin position="147"/>
        <end position="166"/>
    </location>
</feature>
<dbReference type="Proteomes" id="UP000077154">
    <property type="component" value="Unassembled WGS sequence"/>
</dbReference>
<feature type="domain" description="Peptide N-acetyl-beta-D-glucosaminyl asparaginase amidase A N-terminal" evidence="2">
    <location>
        <begin position="205"/>
        <end position="518"/>
    </location>
</feature>
<dbReference type="Pfam" id="PF25156">
    <property type="entry name" value="PNGase_A_C"/>
    <property type="match status" value="1"/>
</dbReference>
<name>A0A177A0N7_9PEZI</name>
<reference evidence="3" key="1">
    <citation type="submission" date="2016-03" db="EMBL/GenBank/DDBJ databases">
        <title>Updated assembly of Pseudogymnoascus destructans, the fungus causing white-nose syndrome of bats.</title>
        <authorList>
            <person name="Palmer J.M."/>
            <person name="Drees K.P."/>
            <person name="Foster J.T."/>
            <person name="Lindner D.L."/>
        </authorList>
    </citation>
    <scope>NUCLEOTIDE SEQUENCE [LARGE SCALE GENOMIC DNA]</scope>
    <source>
        <strain evidence="3">20631-21</strain>
    </source>
</reference>
<dbReference type="VEuPathDB" id="FungiDB:GMDG_07467"/>
<dbReference type="eggNOG" id="ENOG502QSXK">
    <property type="taxonomic scope" value="Eukaryota"/>
</dbReference>
<accession>A0A177A0N7</accession>
<proteinExistence type="predicted"/>
<gene>
    <name evidence="3" type="ORF">VC83_09268</name>
</gene>
<dbReference type="RefSeq" id="XP_024319818.1">
    <property type="nucleotide sequence ID" value="XM_024472712.1"/>
</dbReference>
<organism evidence="3">
    <name type="scientific">Pseudogymnoascus destructans</name>
    <dbReference type="NCBI Taxonomy" id="655981"/>
    <lineage>
        <taxon>Eukaryota</taxon>
        <taxon>Fungi</taxon>
        <taxon>Dikarya</taxon>
        <taxon>Ascomycota</taxon>
        <taxon>Pezizomycotina</taxon>
        <taxon>Leotiomycetes</taxon>
        <taxon>Thelebolales</taxon>
        <taxon>Thelebolaceae</taxon>
        <taxon>Pseudogymnoascus</taxon>
    </lineage>
</organism>
<dbReference type="Pfam" id="PF12222">
    <property type="entry name" value="PNGaseA"/>
    <property type="match status" value="1"/>
</dbReference>
<evidence type="ECO:0000313" key="3">
    <source>
        <dbReference type="EMBL" id="OAF54514.1"/>
    </source>
</evidence>
<dbReference type="GeneID" id="36292304"/>
<feature type="transmembrane region" description="Helical" evidence="1">
    <location>
        <begin position="20"/>
        <end position="38"/>
    </location>
</feature>
<keyword evidence="1" id="KW-0812">Transmembrane</keyword>
<keyword evidence="1" id="KW-0472">Membrane</keyword>
<sequence>MVMGVVCLNFRMNGNSIVKFMCWCLFTMLHSTAVFVAVKPTKVSVVRLSGYQYNTYLLKEGLLCALPPRVTKVTKTSLCPQLFELGGVMSSMSVSKVSVGRRANMAVEGNVPLAIDAFSRERGISLHLSKVADFPAREQKRRSPWSLYPRIVSLVCVLLVLLYFALHDTHLGRLVRRGQSDQVVVLPALGDGVLEVFQVNAPVAVDDDECKVLLMEHSFGFSYGKPFVGNYNPPSCKFKRVVMNFTVTSRGRQFDRLALMYLNDTEVWRTSTAEPTEAGIQWTYIKDMTPYLSMWRQPQKVIFDLGNLIDDKYTGAFNTTLSLTFSTASAAPPAAGLILPLSARRSASNSPSVFTLPDQRALTTHVLPRNANRATISLSACGQAAEEFWWSNVPSAAISTFTNTTGELPGFSPWREVQILIDGRLAGVQWPFPVIFTGGVVPGLWRPIVGIEAFDLREYEVDVSPWLGLLSDGAPHEFEIKVVGISGKTIAEEVGSSWLVTGKVFLWLDEPGKVTTGSPISIAKDGFGTGSKLATSQDPAGANVTLSTQISVHRELDIRSTITTAGGARVVSWSQQLTYANVNDLSAYGVTQFTNLSRTATDSLTSDLYDRGPSAKYSLVVDSEYRVDPEHEGDLAINATSFCEVEYRTGRGSVFNSGLEPGASGRVRTTQEGKVTYVSKNGASSGTVATKQVFVLEALAKGEPVEIYNRDVGAVGGVVVWDRGSDGSGGKGVEYTGAPAVVRLEESVGSVREVLGRGPGSTRKVLVMGGE</sequence>
<dbReference type="InterPro" id="IPR021102">
    <property type="entry name" value="PNGase_A"/>
</dbReference>
<evidence type="ECO:0000256" key="1">
    <source>
        <dbReference type="SAM" id="Phobius"/>
    </source>
</evidence>
<dbReference type="OrthoDB" id="1612078at2759"/>
<dbReference type="PANTHER" id="PTHR31104">
    <property type="entry name" value="PEPTIDE-N4-(N-ACETYL-BETA-GLUCOSAMINYL)ASPARAGINE AMIDASE A PROTEIN"/>
    <property type="match status" value="1"/>
</dbReference>
<evidence type="ECO:0000259" key="2">
    <source>
        <dbReference type="Pfam" id="PF12222"/>
    </source>
</evidence>